<evidence type="ECO:0000313" key="2">
    <source>
        <dbReference type="Proteomes" id="UP000786875"/>
    </source>
</evidence>
<keyword evidence="2" id="KW-1185">Reference proteome</keyword>
<accession>A0ABS5T737</accession>
<dbReference type="Proteomes" id="UP000786875">
    <property type="component" value="Unassembled WGS sequence"/>
</dbReference>
<evidence type="ECO:0000313" key="1">
    <source>
        <dbReference type="EMBL" id="MBT0728184.1"/>
    </source>
</evidence>
<dbReference type="Pfam" id="PF06092">
    <property type="entry name" value="DUF943"/>
    <property type="match status" value="1"/>
</dbReference>
<sequence>MDSFSLTVCVSVGYWIWLCLRPVKIVAVNQENNYSDVLVRSFPPTDKGKIDWWLKNKDILKEKYDIPKSSSSGYFTVVFWDFGDGYKEEGKYDRLCFDDMNTKVNCIEKDAVFSVDKSRNMDITFTVYDDDNYRLGQNGDIIKIESD</sequence>
<protein>
    <submittedName>
        <fullName evidence="1">DUF943 family protein</fullName>
    </submittedName>
</protein>
<reference evidence="1 2" key="1">
    <citation type="submission" date="2020-04" db="EMBL/GenBank/DDBJ databases">
        <title>Genome sequencing of Rosenbergiella species.</title>
        <authorList>
            <person name="Alvarez-Perez S."/>
            <person name="Lievens B."/>
        </authorList>
    </citation>
    <scope>NUCLEOTIDE SEQUENCE [LARGE SCALE GENOMIC DNA]</scope>
    <source>
        <strain evidence="1 2">CdVSA20.1</strain>
    </source>
</reference>
<proteinExistence type="predicted"/>
<name>A0ABS5T737_9GAMM</name>
<comment type="caution">
    <text evidence="1">The sequence shown here is derived from an EMBL/GenBank/DDBJ whole genome shotgun (WGS) entry which is preliminary data.</text>
</comment>
<gene>
    <name evidence="1" type="ORF">HGT73_12530</name>
</gene>
<dbReference type="InterPro" id="IPR010351">
    <property type="entry name" value="DUF943"/>
</dbReference>
<organism evidence="1 2">
    <name type="scientific">Rosenbergiella australiborealis</name>
    <dbReference type="NCBI Taxonomy" id="1544696"/>
    <lineage>
        <taxon>Bacteria</taxon>
        <taxon>Pseudomonadati</taxon>
        <taxon>Pseudomonadota</taxon>
        <taxon>Gammaproteobacteria</taxon>
        <taxon>Enterobacterales</taxon>
        <taxon>Erwiniaceae</taxon>
        <taxon>Rosenbergiella</taxon>
    </lineage>
</organism>
<dbReference type="EMBL" id="JABBFO010000013">
    <property type="protein sequence ID" value="MBT0728184.1"/>
    <property type="molecule type" value="Genomic_DNA"/>
</dbReference>